<evidence type="ECO:0000256" key="8">
    <source>
        <dbReference type="ARBA" id="ARBA00023126"/>
    </source>
</evidence>
<keyword evidence="14" id="KW-1185">Reference proteome</keyword>
<reference evidence="13 14" key="2">
    <citation type="journal article" date="2016" name="ISME J.">
        <title>Physiological and genomic characterization of two novel marine thaumarchaeal strains indicates niche differentiation.</title>
        <authorList>
            <person name="Bayer B."/>
            <person name="Vojvoda J."/>
            <person name="Offre P."/>
            <person name="Alves R.J."/>
            <person name="Elisabeth N.H."/>
            <person name="Garcia J.A."/>
            <person name="Volland J.M."/>
            <person name="Srivastava A."/>
            <person name="Schleper C."/>
            <person name="Herndl G.J."/>
        </authorList>
    </citation>
    <scope>NUCLEOTIDE SEQUENCE [LARGE SCALE GENOMIC DNA]</scope>
    <source>
        <strain evidence="13 14">NF5</strain>
    </source>
</reference>
<dbReference type="Gene3D" id="3.20.20.70">
    <property type="entry name" value="Aldolase class I"/>
    <property type="match status" value="1"/>
</dbReference>
<dbReference type="InterPro" id="IPR033919">
    <property type="entry name" value="TSA/FSA_arc/bac"/>
</dbReference>
<dbReference type="Proteomes" id="UP000032408">
    <property type="component" value="Chromosome"/>
</dbReference>
<dbReference type="InterPro" id="IPR022999">
    <property type="entry name" value="Transaldolase_3B"/>
</dbReference>
<dbReference type="PROSITE" id="PS01054">
    <property type="entry name" value="TRANSALDOLASE_1"/>
    <property type="match status" value="1"/>
</dbReference>
<dbReference type="GeneID" id="24821108"/>
<dbReference type="Pfam" id="PF00923">
    <property type="entry name" value="TAL_FSA"/>
    <property type="match status" value="1"/>
</dbReference>
<feature type="active site" description="Schiff-base intermediate with substrate" evidence="12">
    <location>
        <position position="83"/>
    </location>
</feature>
<dbReference type="GO" id="GO:0004801">
    <property type="term" value="F:transaldolase activity"/>
    <property type="evidence" value="ECO:0007669"/>
    <property type="project" value="UniProtKB-UniRule"/>
</dbReference>
<dbReference type="InterPro" id="IPR001585">
    <property type="entry name" value="TAL/FSA"/>
</dbReference>
<comment type="similarity">
    <text evidence="4 12">Belongs to the transaldolase family. Type 3B subfamily.</text>
</comment>
<keyword evidence="9 12" id="KW-0704">Schiff base</keyword>
<evidence type="ECO:0000256" key="1">
    <source>
        <dbReference type="ARBA" id="ARBA00003518"/>
    </source>
</evidence>
<dbReference type="UniPathway" id="UPA00115">
    <property type="reaction ID" value="UER00414"/>
</dbReference>
<dbReference type="EMBL" id="CP011070">
    <property type="protein sequence ID" value="AJW71626.1"/>
    <property type="molecule type" value="Genomic_DNA"/>
</dbReference>
<dbReference type="HOGENOM" id="CLU_079764_0_0_2"/>
<evidence type="ECO:0000256" key="3">
    <source>
        <dbReference type="ARBA" id="ARBA00004857"/>
    </source>
</evidence>
<dbReference type="PROSITE" id="PS00958">
    <property type="entry name" value="TRANSALDOLASE_2"/>
    <property type="match status" value="1"/>
</dbReference>
<dbReference type="SUPFAM" id="SSF51569">
    <property type="entry name" value="Aldolase"/>
    <property type="match status" value="1"/>
</dbReference>
<dbReference type="EC" id="2.2.1.2" evidence="5 12"/>
<dbReference type="GO" id="GO:0016832">
    <property type="term" value="F:aldehyde-lyase activity"/>
    <property type="evidence" value="ECO:0007669"/>
    <property type="project" value="InterPro"/>
</dbReference>
<evidence type="ECO:0000313" key="14">
    <source>
        <dbReference type="Proteomes" id="UP000032408"/>
    </source>
</evidence>
<dbReference type="HAMAP" id="MF_00494">
    <property type="entry name" value="Transaldolase_3b"/>
    <property type="match status" value="1"/>
</dbReference>
<dbReference type="OrthoDB" id="6661at2157"/>
<evidence type="ECO:0000256" key="6">
    <source>
        <dbReference type="ARBA" id="ARBA00022490"/>
    </source>
</evidence>
<comment type="function">
    <text evidence="1 12">Transaldolase is important for the balance of metabolites in the pentose-phosphate pathway.</text>
</comment>
<evidence type="ECO:0000256" key="4">
    <source>
        <dbReference type="ARBA" id="ARBA00005740"/>
    </source>
</evidence>
<protein>
    <recommendedName>
        <fullName evidence="11 12">Probable transaldolase</fullName>
        <ecNumber evidence="5 12">2.2.1.2</ecNumber>
    </recommendedName>
</protein>
<name>A0A0D5C4I3_9ARCH</name>
<comment type="pathway">
    <text evidence="3 12">Carbohydrate degradation; pentose phosphate pathway; D-glyceraldehyde 3-phosphate and beta-D-fructose 6-phosphate from D-ribose 5-phosphate and D-xylulose 5-phosphate (non-oxidative stage): step 2/3.</text>
</comment>
<evidence type="ECO:0000256" key="10">
    <source>
        <dbReference type="ARBA" id="ARBA00048810"/>
    </source>
</evidence>
<dbReference type="NCBIfam" id="TIGR00875">
    <property type="entry name" value="fsa_talC_mipB"/>
    <property type="match status" value="1"/>
</dbReference>
<keyword evidence="8 12" id="KW-0570">Pentose shunt</keyword>
<evidence type="ECO:0000256" key="11">
    <source>
        <dbReference type="ARBA" id="ARBA00067532"/>
    </source>
</evidence>
<dbReference type="PANTHER" id="PTHR10683">
    <property type="entry name" value="TRANSALDOLASE"/>
    <property type="match status" value="1"/>
</dbReference>
<comment type="subcellular location">
    <subcellularLocation>
        <location evidence="2 12">Cytoplasm</location>
    </subcellularLocation>
</comment>
<keyword evidence="7 12" id="KW-0808">Transferase</keyword>
<dbReference type="KEGG" id="nin:NADRNF5_1950"/>
<dbReference type="GO" id="GO:0005737">
    <property type="term" value="C:cytoplasm"/>
    <property type="evidence" value="ECO:0007669"/>
    <property type="project" value="UniProtKB-SubCell"/>
</dbReference>
<dbReference type="GO" id="GO:0005975">
    <property type="term" value="P:carbohydrate metabolic process"/>
    <property type="evidence" value="ECO:0007669"/>
    <property type="project" value="InterPro"/>
</dbReference>
<accession>A0A0D5C4I3</accession>
<gene>
    <name evidence="12 13" type="primary">tal</name>
    <name evidence="13" type="ORF">NADRNF5_1950</name>
</gene>
<dbReference type="InterPro" id="IPR004731">
    <property type="entry name" value="Transaldolase_3B/F6P_aldolase"/>
</dbReference>
<reference evidence="14" key="1">
    <citation type="submission" date="2015-03" db="EMBL/GenBank/DDBJ databases">
        <title>Characterization of two novel Thaumarchaeota isolated from the Northern Adriatic Sea.</title>
        <authorList>
            <person name="Bayer B."/>
            <person name="Vojvoda J."/>
            <person name="Offre P."/>
            <person name="Srivastava A."/>
            <person name="Elisabeth N."/>
            <person name="Garcia J.A.L."/>
            <person name="Schleper C."/>
            <person name="Herndl G.J."/>
        </authorList>
    </citation>
    <scope>NUCLEOTIDE SEQUENCE [LARGE SCALE GENOMIC DNA]</scope>
    <source>
        <strain evidence="14">NF5</strain>
    </source>
</reference>
<dbReference type="AlphaFoldDB" id="A0A0D5C4I3"/>
<dbReference type="RefSeq" id="WP_048117852.1">
    <property type="nucleotide sequence ID" value="NZ_CP011070.1"/>
</dbReference>
<dbReference type="FunFam" id="3.20.20.70:FF:000018">
    <property type="entry name" value="Probable transaldolase"/>
    <property type="match status" value="1"/>
</dbReference>
<dbReference type="PANTHER" id="PTHR10683:SF40">
    <property type="entry name" value="FRUCTOSE-6-PHOSPHATE ALDOLASE 1-RELATED"/>
    <property type="match status" value="1"/>
</dbReference>
<dbReference type="InterPro" id="IPR018225">
    <property type="entry name" value="Transaldolase_AS"/>
</dbReference>
<evidence type="ECO:0000256" key="2">
    <source>
        <dbReference type="ARBA" id="ARBA00004496"/>
    </source>
</evidence>
<evidence type="ECO:0000256" key="12">
    <source>
        <dbReference type="HAMAP-Rule" id="MF_00494"/>
    </source>
</evidence>
<keyword evidence="6 12" id="KW-0963">Cytoplasm</keyword>
<comment type="catalytic activity">
    <reaction evidence="10 12">
        <text>D-sedoheptulose 7-phosphate + D-glyceraldehyde 3-phosphate = D-erythrose 4-phosphate + beta-D-fructose 6-phosphate</text>
        <dbReference type="Rhea" id="RHEA:17053"/>
        <dbReference type="ChEBI" id="CHEBI:16897"/>
        <dbReference type="ChEBI" id="CHEBI:57483"/>
        <dbReference type="ChEBI" id="CHEBI:57634"/>
        <dbReference type="ChEBI" id="CHEBI:59776"/>
        <dbReference type="EC" id="2.2.1.2"/>
    </reaction>
</comment>
<dbReference type="STRING" id="1580092.NADRNF5_1950"/>
<evidence type="ECO:0000256" key="9">
    <source>
        <dbReference type="ARBA" id="ARBA00023270"/>
    </source>
</evidence>
<proteinExistence type="inferred from homology"/>
<dbReference type="CDD" id="cd00956">
    <property type="entry name" value="Transaldolase_FSA"/>
    <property type="match status" value="1"/>
</dbReference>
<dbReference type="InterPro" id="IPR013785">
    <property type="entry name" value="Aldolase_TIM"/>
</dbReference>
<evidence type="ECO:0000256" key="7">
    <source>
        <dbReference type="ARBA" id="ARBA00022679"/>
    </source>
</evidence>
<evidence type="ECO:0000313" key="13">
    <source>
        <dbReference type="EMBL" id="AJW71626.1"/>
    </source>
</evidence>
<organism evidence="13 14">
    <name type="scientific">Nitrosopumilus adriaticus</name>
    <dbReference type="NCBI Taxonomy" id="1580092"/>
    <lineage>
        <taxon>Archaea</taxon>
        <taxon>Nitrososphaerota</taxon>
        <taxon>Nitrososphaeria</taxon>
        <taxon>Nitrosopumilales</taxon>
        <taxon>Nitrosopumilaceae</taxon>
        <taxon>Nitrosopumilus</taxon>
    </lineage>
</organism>
<evidence type="ECO:0000256" key="5">
    <source>
        <dbReference type="ARBA" id="ARBA00013151"/>
    </source>
</evidence>
<dbReference type="GO" id="GO:0006098">
    <property type="term" value="P:pentose-phosphate shunt"/>
    <property type="evidence" value="ECO:0007669"/>
    <property type="project" value="UniProtKB-UniRule"/>
</dbReference>
<sequence length="223" mass="24167">MKIFLDTANLESIKKFNDMGLLDGITTNPSLMSKEGGNPKDAMGEITKIIKGDVSLEVVSTDYSGMIEEGKRLREYGDNVVVKVPMTPDGLKACKTLSSQGIPVNVTLIFSANQALLAAKSGAKYVSPFIGRLDDVGQDGMKLISDIKKIFKNYEDSIDTQILVASVRHPVHVVDAAKIGADVVTLPPTVLDKMLLHPLTKIGLENFLADWEKLKAGNPDIKI</sequence>